<evidence type="ECO:0000256" key="2">
    <source>
        <dbReference type="ARBA" id="ARBA00004651"/>
    </source>
</evidence>
<keyword evidence="13 19" id="KW-1133">Transmembrane helix</keyword>
<evidence type="ECO:0000256" key="16">
    <source>
        <dbReference type="ARBA" id="ARBA00023209"/>
    </source>
</evidence>
<organism evidence="20 21">
    <name type="scientific">Sphingomonas sanxanigenens</name>
    <dbReference type="NCBI Taxonomy" id="397260"/>
    <lineage>
        <taxon>Bacteria</taxon>
        <taxon>Pseudomonadati</taxon>
        <taxon>Pseudomonadota</taxon>
        <taxon>Alphaproteobacteria</taxon>
        <taxon>Sphingomonadales</taxon>
        <taxon>Sphingomonadaceae</taxon>
        <taxon>Sphingomonas</taxon>
    </lineage>
</organism>
<evidence type="ECO:0000256" key="19">
    <source>
        <dbReference type="SAM" id="Phobius"/>
    </source>
</evidence>
<comment type="pathway">
    <text evidence="4">Lipid metabolism.</text>
</comment>
<keyword evidence="11 18" id="KW-0812">Transmembrane</keyword>
<evidence type="ECO:0000256" key="9">
    <source>
        <dbReference type="ARBA" id="ARBA00022516"/>
    </source>
</evidence>
<keyword evidence="16" id="KW-0594">Phospholipid biosynthesis</keyword>
<evidence type="ECO:0000313" key="21">
    <source>
        <dbReference type="Proteomes" id="UP000249066"/>
    </source>
</evidence>
<comment type="pathway">
    <text evidence="3 18">Phospholipid metabolism; CDP-diacylglycerol biosynthesis; CDP-diacylglycerol from sn-glycerol 3-phosphate: step 3/3.</text>
</comment>
<protein>
    <recommendedName>
        <fullName evidence="7 18">Phosphatidate cytidylyltransferase</fullName>
        <ecNumber evidence="6 18">2.7.7.41</ecNumber>
    </recommendedName>
</protein>
<dbReference type="Proteomes" id="UP000249066">
    <property type="component" value="Unassembled WGS sequence"/>
</dbReference>
<feature type="transmembrane region" description="Helical" evidence="19">
    <location>
        <begin position="172"/>
        <end position="192"/>
    </location>
</feature>
<dbReference type="AlphaFoldDB" id="A0A2W5A3D9"/>
<comment type="subcellular location">
    <subcellularLocation>
        <location evidence="2">Cell membrane</location>
        <topology evidence="2">Multi-pass membrane protein</topology>
    </subcellularLocation>
</comment>
<keyword evidence="10 18" id="KW-0808">Transferase</keyword>
<keyword evidence="8" id="KW-1003">Cell membrane</keyword>
<comment type="caution">
    <text evidence="20">The sequence shown here is derived from an EMBL/GenBank/DDBJ whole genome shotgun (WGS) entry which is preliminary data.</text>
</comment>
<sequence>MSGGTPSGWSAELPRRAAVGAILIVVALAALYFGGFAMWALVAAASLIMTGEWADLAKTSPERRKLVRLAIVVPLAILSPLAAGADAFAFGIVLATALFILIVTRSPRLAGGMLYVGIPAFALILIRAQPQGLLLAFWTLATVWATDIGAYFSGRLIGGPKLLPRISPSKTWAGLIGGMVCALLVGLGFHAWGGLDRGLALASPLLAVLAQIGDLYESSLKRAAGVKDSGTMLPGHGGVMDRLDGVITVAPAVALLLVAGVAA</sequence>
<keyword evidence="12 18" id="KW-0548">Nucleotidyltransferase</keyword>
<accession>A0A2W5A3D9</accession>
<evidence type="ECO:0000256" key="14">
    <source>
        <dbReference type="ARBA" id="ARBA00023098"/>
    </source>
</evidence>
<comment type="similarity">
    <text evidence="5 18">Belongs to the CDS family.</text>
</comment>
<evidence type="ECO:0000256" key="13">
    <source>
        <dbReference type="ARBA" id="ARBA00022989"/>
    </source>
</evidence>
<evidence type="ECO:0000256" key="18">
    <source>
        <dbReference type="RuleBase" id="RU003938"/>
    </source>
</evidence>
<evidence type="ECO:0000256" key="7">
    <source>
        <dbReference type="ARBA" id="ARBA00019373"/>
    </source>
</evidence>
<dbReference type="GO" id="GO:0005886">
    <property type="term" value="C:plasma membrane"/>
    <property type="evidence" value="ECO:0007669"/>
    <property type="project" value="UniProtKB-SubCell"/>
</dbReference>
<feature type="transmembrane region" description="Helical" evidence="19">
    <location>
        <begin position="133"/>
        <end position="152"/>
    </location>
</feature>
<evidence type="ECO:0000256" key="5">
    <source>
        <dbReference type="ARBA" id="ARBA00010185"/>
    </source>
</evidence>
<dbReference type="UniPathway" id="UPA00557">
    <property type="reaction ID" value="UER00614"/>
</dbReference>
<evidence type="ECO:0000256" key="10">
    <source>
        <dbReference type="ARBA" id="ARBA00022679"/>
    </source>
</evidence>
<evidence type="ECO:0000256" key="11">
    <source>
        <dbReference type="ARBA" id="ARBA00022692"/>
    </source>
</evidence>
<evidence type="ECO:0000256" key="3">
    <source>
        <dbReference type="ARBA" id="ARBA00005119"/>
    </source>
</evidence>
<evidence type="ECO:0000256" key="4">
    <source>
        <dbReference type="ARBA" id="ARBA00005189"/>
    </source>
</evidence>
<proteinExistence type="inferred from homology"/>
<evidence type="ECO:0000256" key="15">
    <source>
        <dbReference type="ARBA" id="ARBA00023136"/>
    </source>
</evidence>
<evidence type="ECO:0000256" key="12">
    <source>
        <dbReference type="ARBA" id="ARBA00022695"/>
    </source>
</evidence>
<reference evidence="20 21" key="1">
    <citation type="submission" date="2017-08" db="EMBL/GenBank/DDBJ databases">
        <title>Infants hospitalized years apart are colonized by the same room-sourced microbial strains.</title>
        <authorList>
            <person name="Brooks B."/>
            <person name="Olm M.R."/>
            <person name="Firek B.A."/>
            <person name="Baker R."/>
            <person name="Thomas B.C."/>
            <person name="Morowitz M.J."/>
            <person name="Banfield J.F."/>
        </authorList>
    </citation>
    <scope>NUCLEOTIDE SEQUENCE [LARGE SCALE GENOMIC DNA]</scope>
    <source>
        <strain evidence="20">S2_018_000_R2_101</strain>
    </source>
</reference>
<dbReference type="EMBL" id="QFNN01000160">
    <property type="protein sequence ID" value="PZO86929.1"/>
    <property type="molecule type" value="Genomic_DNA"/>
</dbReference>
<keyword evidence="9" id="KW-0444">Lipid biosynthesis</keyword>
<dbReference type="PANTHER" id="PTHR46382">
    <property type="entry name" value="PHOSPHATIDATE CYTIDYLYLTRANSFERASE"/>
    <property type="match status" value="1"/>
</dbReference>
<dbReference type="GO" id="GO:0016024">
    <property type="term" value="P:CDP-diacylglycerol biosynthetic process"/>
    <property type="evidence" value="ECO:0007669"/>
    <property type="project" value="UniProtKB-UniPathway"/>
</dbReference>
<dbReference type="PROSITE" id="PS01315">
    <property type="entry name" value="CDS"/>
    <property type="match status" value="1"/>
</dbReference>
<feature type="transmembrane region" description="Helical" evidence="19">
    <location>
        <begin position="108"/>
        <end position="126"/>
    </location>
</feature>
<evidence type="ECO:0000256" key="1">
    <source>
        <dbReference type="ARBA" id="ARBA00001698"/>
    </source>
</evidence>
<feature type="transmembrane region" description="Helical" evidence="19">
    <location>
        <begin position="69"/>
        <end position="102"/>
    </location>
</feature>
<evidence type="ECO:0000256" key="6">
    <source>
        <dbReference type="ARBA" id="ARBA00012487"/>
    </source>
</evidence>
<evidence type="ECO:0000313" key="20">
    <source>
        <dbReference type="EMBL" id="PZO86929.1"/>
    </source>
</evidence>
<keyword evidence="17" id="KW-1208">Phospholipid metabolism</keyword>
<name>A0A2W5A3D9_9SPHN</name>
<gene>
    <name evidence="20" type="ORF">DI623_15670</name>
</gene>
<dbReference type="GO" id="GO:0004605">
    <property type="term" value="F:phosphatidate cytidylyltransferase activity"/>
    <property type="evidence" value="ECO:0007669"/>
    <property type="project" value="UniProtKB-EC"/>
</dbReference>
<dbReference type="EC" id="2.7.7.41" evidence="6 18"/>
<dbReference type="PANTHER" id="PTHR46382:SF1">
    <property type="entry name" value="PHOSPHATIDATE CYTIDYLYLTRANSFERASE"/>
    <property type="match status" value="1"/>
</dbReference>
<feature type="transmembrane region" description="Helical" evidence="19">
    <location>
        <begin position="20"/>
        <end position="48"/>
    </location>
</feature>
<keyword evidence="15 19" id="KW-0472">Membrane</keyword>
<comment type="catalytic activity">
    <reaction evidence="1 18">
        <text>a 1,2-diacyl-sn-glycero-3-phosphate + CTP + H(+) = a CDP-1,2-diacyl-sn-glycerol + diphosphate</text>
        <dbReference type="Rhea" id="RHEA:16229"/>
        <dbReference type="ChEBI" id="CHEBI:15378"/>
        <dbReference type="ChEBI" id="CHEBI:33019"/>
        <dbReference type="ChEBI" id="CHEBI:37563"/>
        <dbReference type="ChEBI" id="CHEBI:58332"/>
        <dbReference type="ChEBI" id="CHEBI:58608"/>
        <dbReference type="EC" id="2.7.7.41"/>
    </reaction>
</comment>
<dbReference type="Pfam" id="PF01148">
    <property type="entry name" value="CTP_transf_1"/>
    <property type="match status" value="1"/>
</dbReference>
<keyword evidence="14" id="KW-0443">Lipid metabolism</keyword>
<evidence type="ECO:0000256" key="17">
    <source>
        <dbReference type="ARBA" id="ARBA00023264"/>
    </source>
</evidence>
<feature type="transmembrane region" description="Helical" evidence="19">
    <location>
        <begin position="243"/>
        <end position="262"/>
    </location>
</feature>
<evidence type="ECO:0000256" key="8">
    <source>
        <dbReference type="ARBA" id="ARBA00022475"/>
    </source>
</evidence>
<dbReference type="InterPro" id="IPR000374">
    <property type="entry name" value="PC_trans"/>
</dbReference>